<dbReference type="Pfam" id="PF00847">
    <property type="entry name" value="AP2"/>
    <property type="match status" value="1"/>
</dbReference>
<dbReference type="InterPro" id="IPR036955">
    <property type="entry name" value="AP2/ERF_dom_sf"/>
</dbReference>
<keyword evidence="4" id="KW-0804">Transcription</keyword>
<dbReference type="PANTHER" id="PTHR31190:SF374">
    <property type="entry name" value="AP2_ERF DOMAIN-CONTAINING PROTEIN"/>
    <property type="match status" value="1"/>
</dbReference>
<keyword evidence="2" id="KW-0805">Transcription regulation</keyword>
<protein>
    <recommendedName>
        <fullName evidence="7">AP2/ERF domain-containing protein</fullName>
    </recommendedName>
</protein>
<dbReference type="SUPFAM" id="SSF54171">
    <property type="entry name" value="DNA-binding domain"/>
    <property type="match status" value="1"/>
</dbReference>
<feature type="compositionally biased region" description="Polar residues" evidence="6">
    <location>
        <begin position="257"/>
        <end position="267"/>
    </location>
</feature>
<dbReference type="PROSITE" id="PS51032">
    <property type="entry name" value="AP2_ERF"/>
    <property type="match status" value="1"/>
</dbReference>
<dbReference type="GO" id="GO:0003677">
    <property type="term" value="F:DNA binding"/>
    <property type="evidence" value="ECO:0007669"/>
    <property type="project" value="UniProtKB-KW"/>
</dbReference>
<organism evidence="8 9">
    <name type="scientific">Chlorella vulgaris</name>
    <name type="common">Green alga</name>
    <dbReference type="NCBI Taxonomy" id="3077"/>
    <lineage>
        <taxon>Eukaryota</taxon>
        <taxon>Viridiplantae</taxon>
        <taxon>Chlorophyta</taxon>
        <taxon>core chlorophytes</taxon>
        <taxon>Trebouxiophyceae</taxon>
        <taxon>Chlorellales</taxon>
        <taxon>Chlorellaceae</taxon>
        <taxon>Chlorella clade</taxon>
        <taxon>Chlorella</taxon>
    </lineage>
</organism>
<accession>A0A9D4TTN2</accession>
<feature type="region of interest" description="Disordered" evidence="6">
    <location>
        <begin position="242"/>
        <end position="267"/>
    </location>
</feature>
<dbReference type="Proteomes" id="UP001055712">
    <property type="component" value="Unassembled WGS sequence"/>
</dbReference>
<dbReference type="InterPro" id="IPR001471">
    <property type="entry name" value="AP2/ERF_dom"/>
</dbReference>
<reference evidence="8" key="1">
    <citation type="journal article" date="2019" name="Plant J.">
        <title>Chlorella vulgaris genome assembly and annotation reveals the molecular basis for metabolic acclimation to high light conditions.</title>
        <authorList>
            <person name="Cecchin M."/>
            <person name="Marcolungo L."/>
            <person name="Rossato M."/>
            <person name="Girolomoni L."/>
            <person name="Cosentino E."/>
            <person name="Cuine S."/>
            <person name="Li-Beisson Y."/>
            <person name="Delledonne M."/>
            <person name="Ballottari M."/>
        </authorList>
    </citation>
    <scope>NUCLEOTIDE SEQUENCE</scope>
    <source>
        <strain evidence="8">211/11P</strain>
    </source>
</reference>
<feature type="domain" description="AP2/ERF" evidence="7">
    <location>
        <begin position="65"/>
        <end position="122"/>
    </location>
</feature>
<evidence type="ECO:0000313" key="9">
    <source>
        <dbReference type="Proteomes" id="UP001055712"/>
    </source>
</evidence>
<dbReference type="FunFam" id="3.30.730.10:FF:000001">
    <property type="entry name" value="Ethylene-responsive transcription factor 2"/>
    <property type="match status" value="1"/>
</dbReference>
<feature type="compositionally biased region" description="Low complexity" evidence="6">
    <location>
        <begin position="36"/>
        <end position="50"/>
    </location>
</feature>
<proteinExistence type="predicted"/>
<evidence type="ECO:0000313" key="8">
    <source>
        <dbReference type="EMBL" id="KAI3434516.1"/>
    </source>
</evidence>
<evidence type="ECO:0000256" key="5">
    <source>
        <dbReference type="ARBA" id="ARBA00023242"/>
    </source>
</evidence>
<evidence type="ECO:0000259" key="7">
    <source>
        <dbReference type="PROSITE" id="PS51032"/>
    </source>
</evidence>
<reference evidence="8" key="2">
    <citation type="submission" date="2020-11" db="EMBL/GenBank/DDBJ databases">
        <authorList>
            <person name="Cecchin M."/>
            <person name="Marcolungo L."/>
            <person name="Rossato M."/>
            <person name="Girolomoni L."/>
            <person name="Cosentino E."/>
            <person name="Cuine S."/>
            <person name="Li-Beisson Y."/>
            <person name="Delledonne M."/>
            <person name="Ballottari M."/>
        </authorList>
    </citation>
    <scope>NUCLEOTIDE SEQUENCE</scope>
    <source>
        <strain evidence="8">211/11P</strain>
        <tissue evidence="8">Whole cell</tissue>
    </source>
</reference>
<evidence type="ECO:0000256" key="1">
    <source>
        <dbReference type="ARBA" id="ARBA00004123"/>
    </source>
</evidence>
<dbReference type="InterPro" id="IPR044808">
    <property type="entry name" value="ERF_plant"/>
</dbReference>
<sequence length="267" mass="28858">MPRPGALAVELRTSTHVDEPLPLARSTSTMKPRPLSTGVPPDVPVPSTSSANVQQYAHGSGNAKTFRGVRQRPWGKWAAEIRDPTVGARRWLGTFDTAEEAARAYDQAARAIRGVHAKCNFPLPEEEAFQAQLLASQHDVWQGSQPAATATVPQASSHAAFSEAVCIPCGEQHATQERATVQGQEWMPQSLGKGGLSLGTSPMIRSYDMGYISTRMMECEDAFSDMGSLKQNLELPPEYAYDDDEDSELGDAMVLGSTPNLGSTPRM</sequence>
<dbReference type="PANTHER" id="PTHR31190">
    <property type="entry name" value="DNA-BINDING DOMAIN"/>
    <property type="match status" value="1"/>
</dbReference>
<feature type="region of interest" description="Disordered" evidence="6">
    <location>
        <begin position="1"/>
        <end position="50"/>
    </location>
</feature>
<dbReference type="OrthoDB" id="515917at2759"/>
<name>A0A9D4TTN2_CHLVU</name>
<evidence type="ECO:0000256" key="4">
    <source>
        <dbReference type="ARBA" id="ARBA00023163"/>
    </source>
</evidence>
<dbReference type="GO" id="GO:0005634">
    <property type="term" value="C:nucleus"/>
    <property type="evidence" value="ECO:0007669"/>
    <property type="project" value="UniProtKB-SubCell"/>
</dbReference>
<comment type="caution">
    <text evidence="8">The sequence shown here is derived from an EMBL/GenBank/DDBJ whole genome shotgun (WGS) entry which is preliminary data.</text>
</comment>
<dbReference type="InterPro" id="IPR016177">
    <property type="entry name" value="DNA-bd_dom_sf"/>
</dbReference>
<keyword evidence="9" id="KW-1185">Reference proteome</keyword>
<evidence type="ECO:0000256" key="6">
    <source>
        <dbReference type="SAM" id="MobiDB-lite"/>
    </source>
</evidence>
<dbReference type="AlphaFoldDB" id="A0A9D4TTN2"/>
<dbReference type="PRINTS" id="PR00367">
    <property type="entry name" value="ETHRSPELEMNT"/>
</dbReference>
<dbReference type="EMBL" id="SIDB01000003">
    <property type="protein sequence ID" value="KAI3434516.1"/>
    <property type="molecule type" value="Genomic_DNA"/>
</dbReference>
<dbReference type="GO" id="GO:0003700">
    <property type="term" value="F:DNA-binding transcription factor activity"/>
    <property type="evidence" value="ECO:0007669"/>
    <property type="project" value="InterPro"/>
</dbReference>
<dbReference type="CDD" id="cd00018">
    <property type="entry name" value="AP2"/>
    <property type="match status" value="1"/>
</dbReference>
<dbReference type="SMART" id="SM00380">
    <property type="entry name" value="AP2"/>
    <property type="match status" value="1"/>
</dbReference>
<keyword evidence="5" id="KW-0539">Nucleus</keyword>
<evidence type="ECO:0000256" key="2">
    <source>
        <dbReference type="ARBA" id="ARBA00023015"/>
    </source>
</evidence>
<comment type="subcellular location">
    <subcellularLocation>
        <location evidence="1">Nucleus</location>
    </subcellularLocation>
</comment>
<gene>
    <name evidence="8" type="ORF">D9Q98_002589</name>
</gene>
<evidence type="ECO:0000256" key="3">
    <source>
        <dbReference type="ARBA" id="ARBA00023125"/>
    </source>
</evidence>
<dbReference type="Gene3D" id="3.30.730.10">
    <property type="entry name" value="AP2/ERF domain"/>
    <property type="match status" value="1"/>
</dbReference>
<keyword evidence="3" id="KW-0238">DNA-binding</keyword>
<dbReference type="GO" id="GO:0009873">
    <property type="term" value="P:ethylene-activated signaling pathway"/>
    <property type="evidence" value="ECO:0007669"/>
    <property type="project" value="InterPro"/>
</dbReference>